<proteinExistence type="predicted"/>
<dbReference type="EMBL" id="JAEKPD010000019">
    <property type="protein sequence ID" value="MBJ3764298.1"/>
    <property type="molecule type" value="Genomic_DNA"/>
</dbReference>
<reference evidence="1" key="1">
    <citation type="submission" date="2020-12" db="EMBL/GenBank/DDBJ databases">
        <title>Bacterial taxonomy.</title>
        <authorList>
            <person name="Pan X."/>
        </authorList>
    </citation>
    <scope>NUCLEOTIDE SEQUENCE</scope>
    <source>
        <strain evidence="1">KCTC 52957</strain>
    </source>
</reference>
<dbReference type="RefSeq" id="WP_198917472.1">
    <property type="nucleotide sequence ID" value="NZ_JAEKPD010000019.1"/>
</dbReference>
<accession>A0A934MDU9</accession>
<gene>
    <name evidence="1" type="ORF">ILP92_16230</name>
</gene>
<evidence type="ECO:0000313" key="1">
    <source>
        <dbReference type="EMBL" id="MBJ3764298.1"/>
    </source>
</evidence>
<evidence type="ECO:0000313" key="2">
    <source>
        <dbReference type="Proteomes" id="UP000642488"/>
    </source>
</evidence>
<sequence>MTLHPTRMAITAARGYGALVASCADVSGQALRATAGESAEVAQALAQALRAPDTARSAATERAMWIAYHAQRRQLQMMRGYASLFGMTLLNTLDAAGTQRRAP</sequence>
<comment type="caution">
    <text evidence="1">The sequence shown here is derived from an EMBL/GenBank/DDBJ whole genome shotgun (WGS) entry which is preliminary data.</text>
</comment>
<dbReference type="AlphaFoldDB" id="A0A934MDU9"/>
<organism evidence="1 2">
    <name type="scientific">Palleronia pontilimi</name>
    <dbReference type="NCBI Taxonomy" id="1964209"/>
    <lineage>
        <taxon>Bacteria</taxon>
        <taxon>Pseudomonadati</taxon>
        <taxon>Pseudomonadota</taxon>
        <taxon>Alphaproteobacteria</taxon>
        <taxon>Rhodobacterales</taxon>
        <taxon>Roseobacteraceae</taxon>
        <taxon>Palleronia</taxon>
    </lineage>
</organism>
<dbReference type="Proteomes" id="UP000642488">
    <property type="component" value="Unassembled WGS sequence"/>
</dbReference>
<name>A0A934MDU9_9RHOB</name>
<protein>
    <submittedName>
        <fullName evidence="1">Uncharacterized protein</fullName>
    </submittedName>
</protein>
<keyword evidence="2" id="KW-1185">Reference proteome</keyword>